<dbReference type="PIRSF" id="PIRSF001220">
    <property type="entry name" value="L-ASNase_gatD"/>
    <property type="match status" value="1"/>
</dbReference>
<dbReference type="InterPro" id="IPR006033">
    <property type="entry name" value="AsnA_fam"/>
</dbReference>
<evidence type="ECO:0000259" key="11">
    <source>
        <dbReference type="Pfam" id="PF17763"/>
    </source>
</evidence>
<dbReference type="AlphaFoldDB" id="A0A8D4BMU5"/>
<dbReference type="EC" id="3.5.1.1" evidence="3"/>
<organism evidence="12 13">
    <name type="scientific">Priestia megaterium (strain WSH-002)</name>
    <name type="common">Bacillus megaterium</name>
    <dbReference type="NCBI Taxonomy" id="1006007"/>
    <lineage>
        <taxon>Bacteria</taxon>
        <taxon>Bacillati</taxon>
        <taxon>Bacillota</taxon>
        <taxon>Bacilli</taxon>
        <taxon>Bacillales</taxon>
        <taxon>Bacillaceae</taxon>
        <taxon>Priestia</taxon>
    </lineage>
</organism>
<proteinExistence type="inferred from homology"/>
<evidence type="ECO:0000256" key="6">
    <source>
        <dbReference type="PIRSR" id="PIRSR001220-1"/>
    </source>
</evidence>
<gene>
    <name evidence="12" type="primary">ansA</name>
    <name evidence="12" type="ORF">BMWSH_2101</name>
</gene>
<dbReference type="PRINTS" id="PR00139">
    <property type="entry name" value="ASNGLNASE"/>
</dbReference>
<dbReference type="InterPro" id="IPR037152">
    <property type="entry name" value="L-asparaginase_N_sf"/>
</dbReference>
<evidence type="ECO:0000256" key="2">
    <source>
        <dbReference type="ARBA" id="ARBA00011881"/>
    </source>
</evidence>
<accession>A0A8D4BMU5</accession>
<dbReference type="NCBIfam" id="TIGR00519">
    <property type="entry name" value="asnASE_I"/>
    <property type="match status" value="1"/>
</dbReference>
<evidence type="ECO:0000256" key="3">
    <source>
        <dbReference type="ARBA" id="ARBA00012920"/>
    </source>
</evidence>
<evidence type="ECO:0000256" key="1">
    <source>
        <dbReference type="ARBA" id="ARBA00010518"/>
    </source>
</evidence>
<evidence type="ECO:0000259" key="10">
    <source>
        <dbReference type="Pfam" id="PF00710"/>
    </source>
</evidence>
<dbReference type="PIRSF" id="PIRSF500176">
    <property type="entry name" value="L_ASNase"/>
    <property type="match status" value="1"/>
</dbReference>
<dbReference type="InterPro" id="IPR006034">
    <property type="entry name" value="Asparaginase/glutaminase-like"/>
</dbReference>
<dbReference type="KEGG" id="bmh:BMWSH_2101"/>
<reference evidence="12 13" key="1">
    <citation type="journal article" date="2011" name="J. Bacteriol.">
        <title>Complete genome sequence of the industrial strain Bacillus megaterium WSH-002.</title>
        <authorList>
            <person name="Liu L."/>
            <person name="Li Y."/>
            <person name="Zhang J."/>
            <person name="Zou W."/>
            <person name="Zhou Z."/>
            <person name="Liu J."/>
            <person name="Li X."/>
            <person name="Wang L."/>
            <person name="Chen J."/>
        </authorList>
    </citation>
    <scope>NUCLEOTIDE SEQUENCE [LARGE SCALE GENOMIC DNA]</scope>
    <source>
        <strain evidence="12 13">WSH-002</strain>
    </source>
</reference>
<feature type="binding site" evidence="7">
    <location>
        <begin position="107"/>
        <end position="108"/>
    </location>
    <ligand>
        <name>substrate</name>
    </ligand>
</feature>
<dbReference type="SUPFAM" id="SSF53774">
    <property type="entry name" value="Glutaminase/Asparaginase"/>
    <property type="match status" value="1"/>
</dbReference>
<dbReference type="InterPro" id="IPR041725">
    <property type="entry name" value="L-asparaginase_I"/>
</dbReference>
<dbReference type="PROSITE" id="PS00917">
    <property type="entry name" value="ASN_GLN_ASE_2"/>
    <property type="match status" value="1"/>
</dbReference>
<feature type="binding site" evidence="7">
    <location>
        <position position="76"/>
    </location>
    <ligand>
        <name>substrate</name>
    </ligand>
</feature>
<dbReference type="GO" id="GO:0004067">
    <property type="term" value="F:asparaginase activity"/>
    <property type="evidence" value="ECO:0007669"/>
    <property type="project" value="UniProtKB-UniRule"/>
</dbReference>
<evidence type="ECO:0000313" key="13">
    <source>
        <dbReference type="Proteomes" id="UP000001283"/>
    </source>
</evidence>
<dbReference type="GO" id="GO:0006520">
    <property type="term" value="P:amino acid metabolic process"/>
    <property type="evidence" value="ECO:0007669"/>
    <property type="project" value="InterPro"/>
</dbReference>
<name>A0A8D4BMU5_PRIMW</name>
<dbReference type="Gene3D" id="3.40.50.40">
    <property type="match status" value="1"/>
</dbReference>
<feature type="domain" description="Asparaginase/glutaminase C-terminal" evidence="11">
    <location>
        <begin position="225"/>
        <end position="340"/>
    </location>
</feature>
<feature type="active site" evidence="8">
    <location>
        <position position="34"/>
    </location>
</feature>
<dbReference type="Gene3D" id="3.40.50.1170">
    <property type="entry name" value="L-asparaginase, N-terminal domain"/>
    <property type="match status" value="1"/>
</dbReference>
<dbReference type="PANTHER" id="PTHR11707">
    <property type="entry name" value="L-ASPARAGINASE"/>
    <property type="match status" value="1"/>
</dbReference>
<dbReference type="Proteomes" id="UP000001283">
    <property type="component" value="Chromosome"/>
</dbReference>
<dbReference type="PANTHER" id="PTHR11707:SF28">
    <property type="entry name" value="60 KDA LYSOPHOSPHOLIPASE"/>
    <property type="match status" value="1"/>
</dbReference>
<comment type="subunit">
    <text evidence="2">Homotetramer.</text>
</comment>
<dbReference type="PROSITE" id="PS51732">
    <property type="entry name" value="ASN_GLN_ASE_3"/>
    <property type="match status" value="1"/>
</dbReference>
<keyword evidence="4" id="KW-0378">Hydrolase</keyword>
<dbReference type="InterPro" id="IPR027473">
    <property type="entry name" value="L-asparaginase_C"/>
</dbReference>
<evidence type="ECO:0000256" key="9">
    <source>
        <dbReference type="PROSITE-ProRule" id="PRU10100"/>
    </source>
</evidence>
<dbReference type="FunFam" id="3.40.50.1170:FF:000001">
    <property type="entry name" value="L-asparaginase 2"/>
    <property type="match status" value="1"/>
</dbReference>
<sequence length="349" mass="38719">MNIIYLIDCQVFLQKLSKGDVGFEKLLLLSTGGTVASLEGENGLVPGMEPDQLLSYIPDLNEHCQIDSKSLMNLDSTNMQPECWIEMAKAIEEHYNEYDGFVITHGTDTMAYTSAALSYMLQHSKKPIAITGSQIPISFSKTDAKRNIADAIRFACEDTGGVYVVFDGRVIQGTRAIKLRTKSYDAFESINYPYVASIHDNAVEYTKPIHSSKEELTVNTSLCTDVAVVKLFPGIKPEFFDGLKDVYQGVVVESYGSGGIPFQVRNILAKLVELTHHGVSVVITTQCLEEGEDMGIYEVGRMINHDSVVRSKNMNTEAIVPKLMWVLGQTKDPHQVKKMMETSIAEDIN</sequence>
<feature type="active site" evidence="9">
    <location>
        <position position="107"/>
    </location>
</feature>
<evidence type="ECO:0000313" key="12">
    <source>
        <dbReference type="EMBL" id="AEN88983.1"/>
    </source>
</evidence>
<evidence type="ECO:0000256" key="8">
    <source>
        <dbReference type="PROSITE-ProRule" id="PRU10099"/>
    </source>
</evidence>
<evidence type="ECO:0000256" key="5">
    <source>
        <dbReference type="ARBA" id="ARBA00049366"/>
    </source>
</evidence>
<dbReference type="EMBL" id="CP003017">
    <property type="protein sequence ID" value="AEN88983.1"/>
    <property type="molecule type" value="Genomic_DNA"/>
</dbReference>
<feature type="active site" description="O-isoaspartyl threonine intermediate" evidence="6">
    <location>
        <position position="34"/>
    </location>
</feature>
<comment type="catalytic activity">
    <reaction evidence="5">
        <text>L-asparagine + H2O = L-aspartate + NH4(+)</text>
        <dbReference type="Rhea" id="RHEA:21016"/>
        <dbReference type="ChEBI" id="CHEBI:15377"/>
        <dbReference type="ChEBI" id="CHEBI:28938"/>
        <dbReference type="ChEBI" id="CHEBI:29991"/>
        <dbReference type="ChEBI" id="CHEBI:58048"/>
        <dbReference type="EC" id="3.5.1.1"/>
    </reaction>
</comment>
<comment type="similarity">
    <text evidence="1">Belongs to the asparaginase 1 family.</text>
</comment>
<dbReference type="InterPro" id="IPR036152">
    <property type="entry name" value="Asp/glu_Ase-like_sf"/>
</dbReference>
<dbReference type="PROSITE" id="PS00144">
    <property type="entry name" value="ASN_GLN_ASE_1"/>
    <property type="match status" value="1"/>
</dbReference>
<protein>
    <recommendedName>
        <fullName evidence="3">asparaginase</fullName>
        <ecNumber evidence="3">3.5.1.1</ecNumber>
    </recommendedName>
</protein>
<dbReference type="CDD" id="cd08963">
    <property type="entry name" value="L-asparaginase_I"/>
    <property type="match status" value="1"/>
</dbReference>
<evidence type="ECO:0000256" key="4">
    <source>
        <dbReference type="ARBA" id="ARBA00022801"/>
    </source>
</evidence>
<dbReference type="InterPro" id="IPR040919">
    <property type="entry name" value="Asparaginase_C"/>
</dbReference>
<dbReference type="InterPro" id="IPR027474">
    <property type="entry name" value="L-asparaginase_N"/>
</dbReference>
<dbReference type="Pfam" id="PF17763">
    <property type="entry name" value="Asparaginase_C"/>
    <property type="match status" value="1"/>
</dbReference>
<dbReference type="Pfam" id="PF00710">
    <property type="entry name" value="Asparaginase"/>
    <property type="match status" value="1"/>
</dbReference>
<dbReference type="InterPro" id="IPR027475">
    <property type="entry name" value="Asparaginase/glutaminase_AS2"/>
</dbReference>
<dbReference type="InterPro" id="IPR020827">
    <property type="entry name" value="Asparaginase/glutaminase_AS1"/>
</dbReference>
<feature type="domain" description="L-asparaginase N-terminal" evidence="10">
    <location>
        <begin position="25"/>
        <end position="208"/>
    </location>
</feature>
<evidence type="ECO:0000256" key="7">
    <source>
        <dbReference type="PIRSR" id="PIRSR001220-2"/>
    </source>
</evidence>
<dbReference type="SFLD" id="SFLDS00057">
    <property type="entry name" value="Glutaminase/Asparaginase"/>
    <property type="match status" value="1"/>
</dbReference>
<dbReference type="RefSeq" id="WP_014459382.1">
    <property type="nucleotide sequence ID" value="NC_017138.1"/>
</dbReference>
<dbReference type="SMART" id="SM00870">
    <property type="entry name" value="Asparaginase"/>
    <property type="match status" value="1"/>
</dbReference>